<accession>A0A448YT47</accession>
<sequence>MEASRISYIKSNIYIPPRAKEDQPKLPASHPSLIIPDHMVDLNKSASCGCCKGDRCIRESASWLYGPNGEVREVRPDNNGSQETFFYNLTNESTGRQL</sequence>
<name>A0A448YT47_BRENA</name>
<keyword evidence="2" id="KW-1185">Reference proteome</keyword>
<protein>
    <submittedName>
        <fullName evidence="1">DEKNAAC105268</fullName>
    </submittedName>
</protein>
<dbReference type="InParanoid" id="A0A448YT47"/>
<evidence type="ECO:0000313" key="1">
    <source>
        <dbReference type="EMBL" id="VEU24081.1"/>
    </source>
</evidence>
<gene>
    <name evidence="1" type="ORF">BRENAR_LOCUS4810</name>
</gene>
<dbReference type="AlphaFoldDB" id="A0A448YT47"/>
<dbReference type="EMBL" id="CAACVR010000067">
    <property type="protein sequence ID" value="VEU24081.1"/>
    <property type="molecule type" value="Genomic_DNA"/>
</dbReference>
<dbReference type="Proteomes" id="UP000290900">
    <property type="component" value="Unassembled WGS sequence"/>
</dbReference>
<reference evidence="1 2" key="1">
    <citation type="submission" date="2018-12" db="EMBL/GenBank/DDBJ databases">
        <authorList>
            <person name="Tiukova I."/>
            <person name="Dainat J."/>
        </authorList>
    </citation>
    <scope>NUCLEOTIDE SEQUENCE [LARGE SCALE GENOMIC DNA]</scope>
</reference>
<organism evidence="1 2">
    <name type="scientific">Brettanomyces naardenensis</name>
    <name type="common">Yeast</name>
    <dbReference type="NCBI Taxonomy" id="13370"/>
    <lineage>
        <taxon>Eukaryota</taxon>
        <taxon>Fungi</taxon>
        <taxon>Dikarya</taxon>
        <taxon>Ascomycota</taxon>
        <taxon>Saccharomycotina</taxon>
        <taxon>Pichiomycetes</taxon>
        <taxon>Pichiales</taxon>
        <taxon>Pichiaceae</taxon>
        <taxon>Brettanomyces</taxon>
    </lineage>
</organism>
<proteinExistence type="predicted"/>
<evidence type="ECO:0000313" key="2">
    <source>
        <dbReference type="Proteomes" id="UP000290900"/>
    </source>
</evidence>
<dbReference type="OrthoDB" id="3991441at2759"/>